<dbReference type="AlphaFoldDB" id="A0C8I9"/>
<organism evidence="2 3">
    <name type="scientific">Paramecium tetraurelia</name>
    <dbReference type="NCBI Taxonomy" id="5888"/>
    <lineage>
        <taxon>Eukaryota</taxon>
        <taxon>Sar</taxon>
        <taxon>Alveolata</taxon>
        <taxon>Ciliophora</taxon>
        <taxon>Intramacronucleata</taxon>
        <taxon>Oligohymenophorea</taxon>
        <taxon>Peniculida</taxon>
        <taxon>Parameciidae</taxon>
        <taxon>Paramecium</taxon>
    </lineage>
</organism>
<evidence type="ECO:0000256" key="1">
    <source>
        <dbReference type="SAM" id="MobiDB-lite"/>
    </source>
</evidence>
<dbReference type="EMBL" id="CT868050">
    <property type="protein sequence ID" value="CAK67106.1"/>
    <property type="molecule type" value="Genomic_DNA"/>
</dbReference>
<dbReference type="OrthoDB" id="289800at2759"/>
<dbReference type="RefSeq" id="XP_001434503.1">
    <property type="nucleotide sequence ID" value="XM_001434466.1"/>
</dbReference>
<protein>
    <recommendedName>
        <fullName evidence="4">Ribosomal protein L1</fullName>
    </recommendedName>
</protein>
<gene>
    <name evidence="2" type="ORF">GSPATT00036239001</name>
</gene>
<dbReference type="HOGENOM" id="CLU_1002734_0_0_1"/>
<reference evidence="2 3" key="1">
    <citation type="journal article" date="2006" name="Nature">
        <title>Global trends of whole-genome duplications revealed by the ciliate Paramecium tetraurelia.</title>
        <authorList>
            <consortium name="Genoscope"/>
            <person name="Aury J.-M."/>
            <person name="Jaillon O."/>
            <person name="Duret L."/>
            <person name="Noel B."/>
            <person name="Jubin C."/>
            <person name="Porcel B.M."/>
            <person name="Segurens B."/>
            <person name="Daubin V."/>
            <person name="Anthouard V."/>
            <person name="Aiach N."/>
            <person name="Arnaiz O."/>
            <person name="Billaut A."/>
            <person name="Beisson J."/>
            <person name="Blanc I."/>
            <person name="Bouhouche K."/>
            <person name="Camara F."/>
            <person name="Duharcourt S."/>
            <person name="Guigo R."/>
            <person name="Gogendeau D."/>
            <person name="Katinka M."/>
            <person name="Keller A.-M."/>
            <person name="Kissmehl R."/>
            <person name="Klotz C."/>
            <person name="Koll F."/>
            <person name="Le Moue A."/>
            <person name="Lepere C."/>
            <person name="Malinsky S."/>
            <person name="Nowacki M."/>
            <person name="Nowak J.K."/>
            <person name="Plattner H."/>
            <person name="Poulain J."/>
            <person name="Ruiz F."/>
            <person name="Serrano V."/>
            <person name="Zagulski M."/>
            <person name="Dessen P."/>
            <person name="Betermier M."/>
            <person name="Weissenbach J."/>
            <person name="Scarpelli C."/>
            <person name="Schachter V."/>
            <person name="Sperling L."/>
            <person name="Meyer E."/>
            <person name="Cohen J."/>
            <person name="Wincker P."/>
        </authorList>
    </citation>
    <scope>NUCLEOTIDE SEQUENCE [LARGE SCALE GENOMIC DNA]</scope>
    <source>
        <strain evidence="2 3">Stock d4-2</strain>
    </source>
</reference>
<dbReference type="InParanoid" id="A0C8I9"/>
<keyword evidence="3" id="KW-1185">Reference proteome</keyword>
<evidence type="ECO:0008006" key="4">
    <source>
        <dbReference type="Google" id="ProtNLM"/>
    </source>
</evidence>
<dbReference type="GeneID" id="5020288"/>
<evidence type="ECO:0000313" key="3">
    <source>
        <dbReference type="Proteomes" id="UP000000600"/>
    </source>
</evidence>
<sequence length="278" mass="32104">MGLRKSKVIKKIKMDMQQKALSKAPTTQQKVTIKKAEKRSDALKSTNSQFRKHQYITEKKVQLDQSKIQSVIDSLNKYYHTNNDGDRKIYLIAELQQIPELSEAPIIQMQPFFLFSPLKEAIHFKVAFVVHGNILEDFQKKYPQYNVMSQNAFIAGKSFPNLDLILIDYTLYNKIIEKKPSKKIYPFHPSKVPFDYKKHYNIGEYQEYINHLIGSTFSVMKNQVKQIIPIGKVGQSGTIDNVLKGAIDFIAKLLTQSKGNNVEHLYLKTSKSIELLIY</sequence>
<proteinExistence type="predicted"/>
<name>A0C8I9_PARTE</name>
<evidence type="ECO:0000313" key="2">
    <source>
        <dbReference type="EMBL" id="CAK67106.1"/>
    </source>
</evidence>
<feature type="region of interest" description="Disordered" evidence="1">
    <location>
        <begin position="19"/>
        <end position="47"/>
    </location>
</feature>
<dbReference type="KEGG" id="ptm:GSPATT00036239001"/>
<dbReference type="OMA" id="YQEYINH"/>
<dbReference type="Proteomes" id="UP000000600">
    <property type="component" value="Unassembled WGS sequence"/>
</dbReference>
<accession>A0C8I9</accession>